<keyword evidence="1" id="KW-1133">Transmembrane helix</keyword>
<evidence type="ECO:0000313" key="2">
    <source>
        <dbReference type="EMBL" id="KAK4319327.1"/>
    </source>
</evidence>
<proteinExistence type="predicted"/>
<dbReference type="AlphaFoldDB" id="A0AAE1Q5U5"/>
<keyword evidence="3" id="KW-1185">Reference proteome</keyword>
<keyword evidence="1" id="KW-0812">Transmembrane</keyword>
<accession>A0AAE1Q5U5</accession>
<gene>
    <name evidence="2" type="ORF">Pmani_009719</name>
</gene>
<organism evidence="2 3">
    <name type="scientific">Petrolisthes manimaculis</name>
    <dbReference type="NCBI Taxonomy" id="1843537"/>
    <lineage>
        <taxon>Eukaryota</taxon>
        <taxon>Metazoa</taxon>
        <taxon>Ecdysozoa</taxon>
        <taxon>Arthropoda</taxon>
        <taxon>Crustacea</taxon>
        <taxon>Multicrustacea</taxon>
        <taxon>Malacostraca</taxon>
        <taxon>Eumalacostraca</taxon>
        <taxon>Eucarida</taxon>
        <taxon>Decapoda</taxon>
        <taxon>Pleocyemata</taxon>
        <taxon>Anomura</taxon>
        <taxon>Galatheoidea</taxon>
        <taxon>Porcellanidae</taxon>
        <taxon>Petrolisthes</taxon>
    </lineage>
</organism>
<evidence type="ECO:0000256" key="1">
    <source>
        <dbReference type="SAM" id="Phobius"/>
    </source>
</evidence>
<dbReference type="EMBL" id="JAWZYT010000763">
    <property type="protein sequence ID" value="KAK4319327.1"/>
    <property type="molecule type" value="Genomic_DNA"/>
</dbReference>
<sequence length="208" mass="22879">MPRGTPAMWCRWKPRWSVVLSVLGLGWVFATSVTAFGMYMIACNTSTAVPPELVVNQYEEMEEGMQTLRLQPAALVPFDEEVGGGGKVVSCGSVGCTWRWSVKEGQLVLAGGSLLNVFLLLLLLCFLIMERRYKIQPLPPDPPPDYDTVMKEETPPPSFFDLLVTPTSTSTPTPTPTYTDPEEATTSLESSLLVCLVVEEAYPPPYTP</sequence>
<dbReference type="Proteomes" id="UP001292094">
    <property type="component" value="Unassembled WGS sequence"/>
</dbReference>
<comment type="caution">
    <text evidence="2">The sequence shown here is derived from an EMBL/GenBank/DDBJ whole genome shotgun (WGS) entry which is preliminary data.</text>
</comment>
<keyword evidence="1" id="KW-0472">Membrane</keyword>
<protein>
    <submittedName>
        <fullName evidence="2">Uncharacterized protein</fullName>
    </submittedName>
</protein>
<reference evidence="2" key="1">
    <citation type="submission" date="2023-11" db="EMBL/GenBank/DDBJ databases">
        <title>Genome assemblies of two species of porcelain crab, Petrolisthes cinctipes and Petrolisthes manimaculis (Anomura: Porcellanidae).</title>
        <authorList>
            <person name="Angst P."/>
        </authorList>
    </citation>
    <scope>NUCLEOTIDE SEQUENCE</scope>
    <source>
        <strain evidence="2">PB745_02</strain>
        <tissue evidence="2">Gill</tissue>
    </source>
</reference>
<feature type="transmembrane region" description="Helical" evidence="1">
    <location>
        <begin position="107"/>
        <end position="129"/>
    </location>
</feature>
<name>A0AAE1Q5U5_9EUCA</name>
<evidence type="ECO:0000313" key="3">
    <source>
        <dbReference type="Proteomes" id="UP001292094"/>
    </source>
</evidence>